<dbReference type="PANTHER" id="PTHR21262">
    <property type="entry name" value="GUANOSINE-3',5'-BIS DIPHOSPHATE 3'-PYROPHOSPHOHYDROLASE"/>
    <property type="match status" value="1"/>
</dbReference>
<dbReference type="EMBL" id="JAFREM010000014">
    <property type="protein sequence ID" value="MBO1306302.1"/>
    <property type="molecule type" value="Genomic_DNA"/>
</dbReference>
<evidence type="ECO:0000313" key="3">
    <source>
        <dbReference type="Proteomes" id="UP000664601"/>
    </source>
</evidence>
<dbReference type="Pfam" id="PF02824">
    <property type="entry name" value="TGS"/>
    <property type="match status" value="1"/>
</dbReference>
<evidence type="ECO:0000259" key="1">
    <source>
        <dbReference type="PROSITE" id="PS51880"/>
    </source>
</evidence>
<dbReference type="PANTHER" id="PTHR21262:SF31">
    <property type="entry name" value="GTP PYROPHOSPHOKINASE"/>
    <property type="match status" value="1"/>
</dbReference>
<dbReference type="Gene3D" id="1.10.3210.10">
    <property type="entry name" value="Hypothetical protein af1432"/>
    <property type="match status" value="1"/>
</dbReference>
<comment type="caution">
    <text evidence="2">The sequence shown here is derived from an EMBL/GenBank/DDBJ whole genome shotgun (WGS) entry which is preliminary data.</text>
</comment>
<accession>A0ABS3L9N3</accession>
<dbReference type="InterPro" id="IPR012676">
    <property type="entry name" value="TGS-like"/>
</dbReference>
<dbReference type="RefSeq" id="WP_207673235.1">
    <property type="nucleotide sequence ID" value="NZ_JAFREM010000014.1"/>
</dbReference>
<organism evidence="2 3">
    <name type="scientific">Candidatus Enterococcus moelleringii</name>
    <dbReference type="NCBI Taxonomy" id="2815325"/>
    <lineage>
        <taxon>Bacteria</taxon>
        <taxon>Bacillati</taxon>
        <taxon>Bacillota</taxon>
        <taxon>Bacilli</taxon>
        <taxon>Lactobacillales</taxon>
        <taxon>Enterococcaceae</taxon>
        <taxon>Enterococcus</taxon>
    </lineage>
</organism>
<name>A0ABS3L9N3_9ENTE</name>
<gene>
    <name evidence="2" type="ORF">JZO70_09030</name>
</gene>
<dbReference type="CDD" id="cd01667">
    <property type="entry name" value="TGS_ThrRS"/>
    <property type="match status" value="1"/>
</dbReference>
<dbReference type="PROSITE" id="PS51880">
    <property type="entry name" value="TGS"/>
    <property type="match status" value="1"/>
</dbReference>
<protein>
    <submittedName>
        <fullName evidence="2">TGS domain-containing protein</fullName>
    </submittedName>
</protein>
<dbReference type="InterPro" id="IPR012675">
    <property type="entry name" value="Beta-grasp_dom_sf"/>
</dbReference>
<proteinExistence type="predicted"/>
<evidence type="ECO:0000313" key="2">
    <source>
        <dbReference type="EMBL" id="MBO1306302.1"/>
    </source>
</evidence>
<keyword evidence="3" id="KW-1185">Reference proteome</keyword>
<dbReference type="Gene3D" id="3.10.20.30">
    <property type="match status" value="1"/>
</dbReference>
<reference evidence="2 3" key="1">
    <citation type="submission" date="2021-03" db="EMBL/GenBank/DDBJ databases">
        <title>Enterococcal diversity collection.</title>
        <authorList>
            <person name="Gilmore M.S."/>
            <person name="Schwartzman J."/>
            <person name="Van Tyne D."/>
            <person name="Martin M."/>
            <person name="Earl A.M."/>
            <person name="Manson A.L."/>
            <person name="Straub T."/>
            <person name="Salamzade R."/>
            <person name="Saavedra J."/>
            <person name="Lebreton F."/>
            <person name="Prichula J."/>
            <person name="Schaufler K."/>
            <person name="Gaca A."/>
            <person name="Sgardioli B."/>
            <person name="Wagenaar J."/>
            <person name="Strong T."/>
        </authorList>
    </citation>
    <scope>NUCLEOTIDE SEQUENCE [LARGE SCALE GENOMIC DNA]</scope>
    <source>
        <strain evidence="2 3">669A</strain>
    </source>
</reference>
<feature type="domain" description="TGS" evidence="1">
    <location>
        <begin position="355"/>
        <end position="418"/>
    </location>
</feature>
<sequence>MNMNRDNGINYMWSTEDSQSLFKDIRTVLKRRNNYTSILYKTFVFGEDHHYQKRLTGESIFCHGLRAGLILAQAGFEPEYILLAMLKDVVRKGTATEDEIRQNYYPKLAEEILILNKDPKKINKMNHGRTDYIVLASRLDNLRTMDMFDSDRQIAKIEHTKNVYLKIATKRNSEFFVSRIEDAFFYVENPLEYQRLATKQNNLLSSNTWAIQKAKSLLSKLEKSTEVHKITMFKTLPITIKQFSEAQKKAQSKIIYIPTCDIKVVIKEEFVWNTMPIFLKLFQEKLASKSWHILNFFTLPDQHDPDLEESFFLVEDSFGLYYRLIVEGENHYLETQRGLLKAPLETVSNSKSDSNTINIFLPDGLKVEMHEGSTILDAAFRIHEYIGFHAVNATINGSENPIDLSTPLIENWTVKINTDAEPQVTPAWITKVRTKKALAALADYFERTLNS</sequence>
<dbReference type="SUPFAM" id="SSF81271">
    <property type="entry name" value="TGS-like"/>
    <property type="match status" value="1"/>
</dbReference>
<dbReference type="InterPro" id="IPR004095">
    <property type="entry name" value="TGS"/>
</dbReference>
<dbReference type="SUPFAM" id="SSF109604">
    <property type="entry name" value="HD-domain/PDEase-like"/>
    <property type="match status" value="1"/>
</dbReference>
<dbReference type="Proteomes" id="UP000664601">
    <property type="component" value="Unassembled WGS sequence"/>
</dbReference>